<dbReference type="STRING" id="1802362.A2806_04415"/>
<dbReference type="Proteomes" id="UP000177629">
    <property type="component" value="Unassembled WGS sequence"/>
</dbReference>
<feature type="domain" description="Glycosyl transferase family 1" evidence="1">
    <location>
        <begin position="189"/>
        <end position="326"/>
    </location>
</feature>
<evidence type="ECO:0000259" key="1">
    <source>
        <dbReference type="Pfam" id="PF00534"/>
    </source>
</evidence>
<evidence type="ECO:0000313" key="4">
    <source>
        <dbReference type="Proteomes" id="UP000177629"/>
    </source>
</evidence>
<dbReference type="InterPro" id="IPR028098">
    <property type="entry name" value="Glyco_trans_4-like_N"/>
</dbReference>
<dbReference type="EMBL" id="MHSS01000002">
    <property type="protein sequence ID" value="OHA48909.1"/>
    <property type="molecule type" value="Genomic_DNA"/>
</dbReference>
<organism evidence="3 4">
    <name type="scientific">Candidatus Terrybacteria bacterium RIFCSPHIGHO2_01_FULL_48_17</name>
    <dbReference type="NCBI Taxonomy" id="1802362"/>
    <lineage>
        <taxon>Bacteria</taxon>
        <taxon>Candidatus Terryibacteriota</taxon>
    </lineage>
</organism>
<evidence type="ECO:0000313" key="3">
    <source>
        <dbReference type="EMBL" id="OHA48909.1"/>
    </source>
</evidence>
<sequence length="363" mass="41577">MRIASIVTAAFPAPPPPSVVYAPIWMAMMINKGLAQRGHEVTFFTPNGSRLEGTTIVTAELEPFHKNYPQEPEIYQAEDIRHTEREKIINLWDQRLFAELYKMDRDKPFDVIHAHALDRGLPLGFVAKTPTIYTLHTPVYSWHEKAFGLFKDSPQYLVSISDAQRKPAQNLHWIETVYNGIDIEKFPFSQTPEDFFLFIGRINKDKGTAEAIEAARLCKQSLRIVGGQGKDDYWNTRIEPFLDGNQIRSEGLVPYSETVRFYQKARAVLIPIRWEEPFGLTMIEAMACGTPVIAFRRGSVPEVVKDGVTGFIVDTVEEMADAMKKIDQIDRRACRKHVEEYFTVEKMVDGYEQLFLDIINKKA</sequence>
<protein>
    <recommendedName>
        <fullName evidence="5">Glycosyl transferase family 1 domain-containing protein</fullName>
    </recommendedName>
</protein>
<dbReference type="Pfam" id="PF00534">
    <property type="entry name" value="Glycos_transf_1"/>
    <property type="match status" value="1"/>
</dbReference>
<dbReference type="SUPFAM" id="SSF53756">
    <property type="entry name" value="UDP-Glycosyltransferase/glycogen phosphorylase"/>
    <property type="match status" value="1"/>
</dbReference>
<name>A0A1G2PME1_9BACT</name>
<dbReference type="PANTHER" id="PTHR12526">
    <property type="entry name" value="GLYCOSYLTRANSFERASE"/>
    <property type="match status" value="1"/>
</dbReference>
<dbReference type="PANTHER" id="PTHR12526:SF595">
    <property type="entry name" value="BLL5217 PROTEIN"/>
    <property type="match status" value="1"/>
</dbReference>
<dbReference type="CDD" id="cd03802">
    <property type="entry name" value="GT4_AviGT4-like"/>
    <property type="match status" value="1"/>
</dbReference>
<feature type="domain" description="Glycosyltransferase subfamily 4-like N-terminal" evidence="2">
    <location>
        <begin position="32"/>
        <end position="184"/>
    </location>
</feature>
<gene>
    <name evidence="3" type="ORF">A2806_04415</name>
</gene>
<dbReference type="Gene3D" id="3.40.50.2000">
    <property type="entry name" value="Glycogen Phosphorylase B"/>
    <property type="match status" value="2"/>
</dbReference>
<comment type="caution">
    <text evidence="3">The sequence shown here is derived from an EMBL/GenBank/DDBJ whole genome shotgun (WGS) entry which is preliminary data.</text>
</comment>
<evidence type="ECO:0008006" key="5">
    <source>
        <dbReference type="Google" id="ProtNLM"/>
    </source>
</evidence>
<evidence type="ECO:0000259" key="2">
    <source>
        <dbReference type="Pfam" id="PF13439"/>
    </source>
</evidence>
<dbReference type="AlphaFoldDB" id="A0A1G2PME1"/>
<dbReference type="GO" id="GO:0016757">
    <property type="term" value="F:glycosyltransferase activity"/>
    <property type="evidence" value="ECO:0007669"/>
    <property type="project" value="InterPro"/>
</dbReference>
<dbReference type="InterPro" id="IPR001296">
    <property type="entry name" value="Glyco_trans_1"/>
</dbReference>
<proteinExistence type="predicted"/>
<dbReference type="Pfam" id="PF13439">
    <property type="entry name" value="Glyco_transf_4"/>
    <property type="match status" value="1"/>
</dbReference>
<accession>A0A1G2PME1</accession>
<reference evidence="3 4" key="1">
    <citation type="journal article" date="2016" name="Nat. Commun.">
        <title>Thousands of microbial genomes shed light on interconnected biogeochemical processes in an aquifer system.</title>
        <authorList>
            <person name="Anantharaman K."/>
            <person name="Brown C.T."/>
            <person name="Hug L.A."/>
            <person name="Sharon I."/>
            <person name="Castelle C.J."/>
            <person name="Probst A.J."/>
            <person name="Thomas B.C."/>
            <person name="Singh A."/>
            <person name="Wilkins M.J."/>
            <person name="Karaoz U."/>
            <person name="Brodie E.L."/>
            <person name="Williams K.H."/>
            <person name="Hubbard S.S."/>
            <person name="Banfield J.F."/>
        </authorList>
    </citation>
    <scope>NUCLEOTIDE SEQUENCE [LARGE SCALE GENOMIC DNA]</scope>
</reference>